<proteinExistence type="predicted"/>
<evidence type="ECO:0000313" key="1">
    <source>
        <dbReference type="EMBL" id="KAK0747220.1"/>
    </source>
</evidence>
<keyword evidence="2" id="KW-1185">Reference proteome</keyword>
<dbReference type="EMBL" id="JAUKTV010000001">
    <property type="protein sequence ID" value="KAK0747220.1"/>
    <property type="molecule type" value="Genomic_DNA"/>
</dbReference>
<name>A0AA40EX79_9PEZI</name>
<protein>
    <submittedName>
        <fullName evidence="1">Uncharacterized protein</fullName>
    </submittedName>
</protein>
<reference evidence="1" key="1">
    <citation type="submission" date="2023-06" db="EMBL/GenBank/DDBJ databases">
        <title>Genome-scale phylogeny and comparative genomics of the fungal order Sordariales.</title>
        <authorList>
            <consortium name="Lawrence Berkeley National Laboratory"/>
            <person name="Hensen N."/>
            <person name="Bonometti L."/>
            <person name="Westerberg I."/>
            <person name="Brannstrom I.O."/>
            <person name="Guillou S."/>
            <person name="Cros-Aarteil S."/>
            <person name="Calhoun S."/>
            <person name="Haridas S."/>
            <person name="Kuo A."/>
            <person name="Mondo S."/>
            <person name="Pangilinan J."/>
            <person name="Riley R."/>
            <person name="Labutti K."/>
            <person name="Andreopoulos B."/>
            <person name="Lipzen A."/>
            <person name="Chen C."/>
            <person name="Yanf M."/>
            <person name="Daum C."/>
            <person name="Ng V."/>
            <person name="Clum A."/>
            <person name="Steindorff A."/>
            <person name="Ohm R."/>
            <person name="Martin F."/>
            <person name="Silar P."/>
            <person name="Natvig D."/>
            <person name="Lalanne C."/>
            <person name="Gautier V."/>
            <person name="Ament-Velasquez S.L."/>
            <person name="Kruys A."/>
            <person name="Hutchinson M.I."/>
            <person name="Powell A.J."/>
            <person name="Barry K."/>
            <person name="Miller A.N."/>
            <person name="Grigoriev I.V."/>
            <person name="Debuchy R."/>
            <person name="Gladieux P."/>
            <person name="Thoren M.H."/>
            <person name="Johannesson H."/>
        </authorList>
    </citation>
    <scope>NUCLEOTIDE SEQUENCE</scope>
    <source>
        <strain evidence="1">CBS 540.89</strain>
    </source>
</reference>
<evidence type="ECO:0000313" key="2">
    <source>
        <dbReference type="Proteomes" id="UP001172159"/>
    </source>
</evidence>
<comment type="caution">
    <text evidence="1">The sequence shown here is derived from an EMBL/GenBank/DDBJ whole genome shotgun (WGS) entry which is preliminary data.</text>
</comment>
<accession>A0AA40EX79</accession>
<gene>
    <name evidence="1" type="ORF">B0T21DRAFT_278685</name>
</gene>
<dbReference type="AlphaFoldDB" id="A0AA40EX79"/>
<sequence length="200" mass="22544">MTPKPLQERTAHVARNKANILRDFLKALGVGIFKDAPNLWEFDKLDTFCALYMETRDGGHCYATVECNKNYGGKIEYNAGKAGWNVCFVGGRQYFTDPRIGDFSITFTKKDGDEGQGLTNPVVQLQSFYNWKEWDVTGLAYAVDKADRCEAGIAPLNCPEGPWVCTQIDRYSHGRTKKWLCGVPRKDVAFPKDVNWDTGL</sequence>
<dbReference type="Proteomes" id="UP001172159">
    <property type="component" value="Unassembled WGS sequence"/>
</dbReference>
<organism evidence="1 2">
    <name type="scientific">Apiosordaria backusii</name>
    <dbReference type="NCBI Taxonomy" id="314023"/>
    <lineage>
        <taxon>Eukaryota</taxon>
        <taxon>Fungi</taxon>
        <taxon>Dikarya</taxon>
        <taxon>Ascomycota</taxon>
        <taxon>Pezizomycotina</taxon>
        <taxon>Sordariomycetes</taxon>
        <taxon>Sordariomycetidae</taxon>
        <taxon>Sordariales</taxon>
        <taxon>Lasiosphaeriaceae</taxon>
        <taxon>Apiosordaria</taxon>
    </lineage>
</organism>